<gene>
    <name evidence="1" type="ORF">GGI18_003784</name>
</gene>
<feature type="non-terminal residue" evidence="1">
    <location>
        <position position="1"/>
    </location>
</feature>
<protein>
    <submittedName>
        <fullName evidence="1">Uncharacterized protein</fullName>
    </submittedName>
</protein>
<reference evidence="1" key="1">
    <citation type="submission" date="2022-07" db="EMBL/GenBank/DDBJ databases">
        <title>Phylogenomic reconstructions and comparative analyses of Kickxellomycotina fungi.</title>
        <authorList>
            <person name="Reynolds N.K."/>
            <person name="Stajich J.E."/>
            <person name="Barry K."/>
            <person name="Grigoriev I.V."/>
            <person name="Crous P."/>
            <person name="Smith M.E."/>
        </authorList>
    </citation>
    <scope>NUCLEOTIDE SEQUENCE</scope>
    <source>
        <strain evidence="1">BCRC 34191</strain>
    </source>
</reference>
<accession>A0ACC1KB40</accession>
<dbReference type="EMBL" id="JANBUK010001454">
    <property type="protein sequence ID" value="KAJ2780832.1"/>
    <property type="molecule type" value="Genomic_DNA"/>
</dbReference>
<evidence type="ECO:0000313" key="2">
    <source>
        <dbReference type="Proteomes" id="UP001140066"/>
    </source>
</evidence>
<dbReference type="Proteomes" id="UP001140066">
    <property type="component" value="Unassembled WGS sequence"/>
</dbReference>
<comment type="caution">
    <text evidence="1">The sequence shown here is derived from an EMBL/GenBank/DDBJ whole genome shotgun (WGS) entry which is preliminary data.</text>
</comment>
<organism evidence="1 2">
    <name type="scientific">Coemansia linderi</name>
    <dbReference type="NCBI Taxonomy" id="2663919"/>
    <lineage>
        <taxon>Eukaryota</taxon>
        <taxon>Fungi</taxon>
        <taxon>Fungi incertae sedis</taxon>
        <taxon>Zoopagomycota</taxon>
        <taxon>Kickxellomycotina</taxon>
        <taxon>Kickxellomycetes</taxon>
        <taxon>Kickxellales</taxon>
        <taxon>Kickxellaceae</taxon>
        <taxon>Coemansia</taxon>
    </lineage>
</organism>
<keyword evidence="2" id="KW-1185">Reference proteome</keyword>
<name>A0ACC1KB40_9FUNG</name>
<sequence length="116" mass="13201">LLPLLTDFYAYPQSIGTLPSGVAKNKLVNYVRSTYAPMSRRFRCWHLKCVVYVSLEIAVRCVLLLALACPNMDYAAIAPPSRVAFMELMKKAIDSREFQPYAPRLRRLLFDGPLDC</sequence>
<proteinExistence type="predicted"/>
<evidence type="ECO:0000313" key="1">
    <source>
        <dbReference type="EMBL" id="KAJ2780832.1"/>
    </source>
</evidence>